<keyword evidence="3" id="KW-1185">Reference proteome</keyword>
<dbReference type="AlphaFoldDB" id="A0AAV8S959"/>
<comment type="caution">
    <text evidence="2">The sequence shown here is derived from an EMBL/GenBank/DDBJ whole genome shotgun (WGS) entry which is preliminary data.</text>
</comment>
<dbReference type="SUPFAM" id="SSF56672">
    <property type="entry name" value="DNA/RNA polymerases"/>
    <property type="match status" value="1"/>
</dbReference>
<dbReference type="EMBL" id="JAIWQS010000012">
    <property type="protein sequence ID" value="KAJ8748589.1"/>
    <property type="molecule type" value="Genomic_DNA"/>
</dbReference>
<evidence type="ECO:0000313" key="3">
    <source>
        <dbReference type="Proteomes" id="UP001159364"/>
    </source>
</evidence>
<feature type="domain" description="Reverse transcriptase Ty1/copia-type" evidence="1">
    <location>
        <begin position="55"/>
        <end position="160"/>
    </location>
</feature>
<evidence type="ECO:0000259" key="1">
    <source>
        <dbReference type="Pfam" id="PF07727"/>
    </source>
</evidence>
<dbReference type="Pfam" id="PF07727">
    <property type="entry name" value="RVT_2"/>
    <property type="match status" value="1"/>
</dbReference>
<proteinExistence type="predicted"/>
<accession>A0AAV8S959</accession>
<sequence>MQTRAKNNIFKPKKMYQVSKHPLPTTLEPSCVSQAMKDPLWRASMNAEFNALVNNHTWDLVPAPPNVNIVGNKWLFRIKRHPDSSVASYKSRLVAKGFTQTHGLDYHETFSPVIKPQTVRIILTIALAHGWSLHQMDVNNAFLQRELTEEVYMRQPPGFVHRDH</sequence>
<dbReference type="InterPro" id="IPR013103">
    <property type="entry name" value="RVT_2"/>
</dbReference>
<dbReference type="Proteomes" id="UP001159364">
    <property type="component" value="Linkage Group LG12"/>
</dbReference>
<reference evidence="2 3" key="1">
    <citation type="submission" date="2021-09" db="EMBL/GenBank/DDBJ databases">
        <title>Genomic insights and catalytic innovation underlie evolution of tropane alkaloids biosynthesis.</title>
        <authorList>
            <person name="Wang Y.-J."/>
            <person name="Tian T."/>
            <person name="Huang J.-P."/>
            <person name="Huang S.-X."/>
        </authorList>
    </citation>
    <scope>NUCLEOTIDE SEQUENCE [LARGE SCALE GENOMIC DNA]</scope>
    <source>
        <strain evidence="2">KIB-2018</strain>
        <tissue evidence="2">Leaf</tissue>
    </source>
</reference>
<name>A0AAV8S959_9ROSI</name>
<gene>
    <name evidence="2" type="ORF">K2173_007579</name>
</gene>
<protein>
    <recommendedName>
        <fullName evidence="1">Reverse transcriptase Ty1/copia-type domain-containing protein</fullName>
    </recommendedName>
</protein>
<organism evidence="2 3">
    <name type="scientific">Erythroxylum novogranatense</name>
    <dbReference type="NCBI Taxonomy" id="1862640"/>
    <lineage>
        <taxon>Eukaryota</taxon>
        <taxon>Viridiplantae</taxon>
        <taxon>Streptophyta</taxon>
        <taxon>Embryophyta</taxon>
        <taxon>Tracheophyta</taxon>
        <taxon>Spermatophyta</taxon>
        <taxon>Magnoliopsida</taxon>
        <taxon>eudicotyledons</taxon>
        <taxon>Gunneridae</taxon>
        <taxon>Pentapetalae</taxon>
        <taxon>rosids</taxon>
        <taxon>fabids</taxon>
        <taxon>Malpighiales</taxon>
        <taxon>Erythroxylaceae</taxon>
        <taxon>Erythroxylum</taxon>
    </lineage>
</organism>
<evidence type="ECO:0000313" key="2">
    <source>
        <dbReference type="EMBL" id="KAJ8748589.1"/>
    </source>
</evidence>
<dbReference type="InterPro" id="IPR043502">
    <property type="entry name" value="DNA/RNA_pol_sf"/>
</dbReference>